<feature type="transmembrane region" description="Helical" evidence="6">
    <location>
        <begin position="428"/>
        <end position="445"/>
    </location>
</feature>
<dbReference type="KEGG" id="mcad:Pan265_03900"/>
<feature type="transmembrane region" description="Helical" evidence="6">
    <location>
        <begin position="189"/>
        <end position="216"/>
    </location>
</feature>
<reference evidence="7 8" key="1">
    <citation type="submission" date="2019-02" db="EMBL/GenBank/DDBJ databases">
        <title>Deep-cultivation of Planctomycetes and their phenomic and genomic characterization uncovers novel biology.</title>
        <authorList>
            <person name="Wiegand S."/>
            <person name="Jogler M."/>
            <person name="Boedeker C."/>
            <person name="Pinto D."/>
            <person name="Vollmers J."/>
            <person name="Rivas-Marin E."/>
            <person name="Kohn T."/>
            <person name="Peeters S.H."/>
            <person name="Heuer A."/>
            <person name="Rast P."/>
            <person name="Oberbeckmann S."/>
            <person name="Bunk B."/>
            <person name="Jeske O."/>
            <person name="Meyerdierks A."/>
            <person name="Storesund J.E."/>
            <person name="Kallscheuer N."/>
            <person name="Luecker S."/>
            <person name="Lage O.M."/>
            <person name="Pohl T."/>
            <person name="Merkel B.J."/>
            <person name="Hornburger P."/>
            <person name="Mueller R.-W."/>
            <person name="Bruemmer F."/>
            <person name="Labrenz M."/>
            <person name="Spormann A.M."/>
            <person name="Op den Camp H."/>
            <person name="Overmann J."/>
            <person name="Amann R."/>
            <person name="Jetten M.S.M."/>
            <person name="Mascher T."/>
            <person name="Medema M.H."/>
            <person name="Devos D.P."/>
            <person name="Kaster A.-K."/>
            <person name="Ovreas L."/>
            <person name="Rohde M."/>
            <person name="Galperin M.Y."/>
            <person name="Jogler C."/>
        </authorList>
    </citation>
    <scope>NUCLEOTIDE SEQUENCE [LARGE SCALE GENOMIC DNA]</scope>
    <source>
        <strain evidence="7 8">Pan265</strain>
    </source>
</reference>
<feature type="transmembrane region" description="Helical" evidence="6">
    <location>
        <begin position="511"/>
        <end position="533"/>
    </location>
</feature>
<evidence type="ECO:0000313" key="8">
    <source>
        <dbReference type="Proteomes" id="UP000320386"/>
    </source>
</evidence>
<feature type="transmembrane region" description="Helical" evidence="6">
    <location>
        <begin position="12"/>
        <end position="32"/>
    </location>
</feature>
<keyword evidence="3 6" id="KW-0812">Transmembrane</keyword>
<sequence length="539" mass="57175">MRDATPRAWSMPPALVILAGVLLLAGLASLVVPRGAFEREERFFPTLHRVTVANEDPTPTVLAFTNGLDPEQAWRALDPETREAIEDLAAYRGRDVLLAGSDGWNRTVVIPGSYERLEGDGASRVWSLPTVVGRMVLAPILGLQDKAQIIGFVLLIGGAFGIMLGTGAIDRGLRDAVLGLESARLRWLVIPVSFALFSLGGSVFGMGESTIAFVLVTIPLAIRLGYDTVTGVAMCYFASQVGFAAAFMNPFTLGIGQSIAELPYLSGFGLRVVIWCLLTSLGIAFVLWHAERVRSDPMRSPTAALDAQRRAEAETTNEHEGTLTWRDGGVLLVTLGSMVVAAWGVSSWGWYIDEMAGLFVGCGLLAGVVGGMGPGVVARKFVAGAGLMVEACLIIAVSAGIVIVLRQGEVLDTLLHALADPLGALPEWLAPVVLMFVQAVVNFFVPSGSGQAAMTMPIITPLCDLIGVERQVGVLSFQFGDGLGNTLIPTSAVLMGVLGAARVDWAVWVRWVLPFVILLHVVAAIILVVVTLGPASWLV</sequence>
<evidence type="ECO:0000256" key="4">
    <source>
        <dbReference type="ARBA" id="ARBA00022989"/>
    </source>
</evidence>
<dbReference type="EMBL" id="CP036280">
    <property type="protein sequence ID" value="QDU70562.1"/>
    <property type="molecule type" value="Genomic_DNA"/>
</dbReference>
<organism evidence="7 8">
    <name type="scientific">Mucisphaera calidilacus</name>
    <dbReference type="NCBI Taxonomy" id="2527982"/>
    <lineage>
        <taxon>Bacteria</taxon>
        <taxon>Pseudomonadati</taxon>
        <taxon>Planctomycetota</taxon>
        <taxon>Phycisphaerae</taxon>
        <taxon>Phycisphaerales</taxon>
        <taxon>Phycisphaeraceae</taxon>
        <taxon>Mucisphaera</taxon>
    </lineage>
</organism>
<name>A0A518BU99_9BACT</name>
<dbReference type="PANTHER" id="PTHR43652">
    <property type="entry name" value="BASIC AMINO ACID ANTIPORTER YFCC-RELATED"/>
    <property type="match status" value="1"/>
</dbReference>
<dbReference type="PANTHER" id="PTHR43652:SF2">
    <property type="entry name" value="BASIC AMINO ACID ANTIPORTER YFCC-RELATED"/>
    <property type="match status" value="1"/>
</dbReference>
<dbReference type="RefSeq" id="WP_145444726.1">
    <property type="nucleotide sequence ID" value="NZ_CP036280.1"/>
</dbReference>
<evidence type="ECO:0008006" key="9">
    <source>
        <dbReference type="Google" id="ProtNLM"/>
    </source>
</evidence>
<evidence type="ECO:0000313" key="7">
    <source>
        <dbReference type="EMBL" id="QDU70562.1"/>
    </source>
</evidence>
<accession>A0A518BU99</accession>
<dbReference type="InterPro" id="IPR018385">
    <property type="entry name" value="C4_dicarb_anaerob_car-like"/>
</dbReference>
<evidence type="ECO:0000256" key="2">
    <source>
        <dbReference type="ARBA" id="ARBA00022475"/>
    </source>
</evidence>
<keyword evidence="4 6" id="KW-1133">Transmembrane helix</keyword>
<evidence type="ECO:0000256" key="3">
    <source>
        <dbReference type="ARBA" id="ARBA00022692"/>
    </source>
</evidence>
<keyword evidence="8" id="KW-1185">Reference proteome</keyword>
<dbReference type="Pfam" id="PF03606">
    <property type="entry name" value="DcuC"/>
    <property type="match status" value="1"/>
</dbReference>
<proteinExistence type="predicted"/>
<keyword evidence="5 6" id="KW-0472">Membrane</keyword>
<keyword evidence="2" id="KW-1003">Cell membrane</keyword>
<evidence type="ECO:0000256" key="6">
    <source>
        <dbReference type="SAM" id="Phobius"/>
    </source>
</evidence>
<comment type="subcellular location">
    <subcellularLocation>
        <location evidence="1">Cell membrane</location>
        <topology evidence="1">Multi-pass membrane protein</topology>
    </subcellularLocation>
</comment>
<feature type="transmembrane region" description="Helical" evidence="6">
    <location>
        <begin position="385"/>
        <end position="408"/>
    </location>
</feature>
<dbReference type="AlphaFoldDB" id="A0A518BU99"/>
<evidence type="ECO:0000256" key="5">
    <source>
        <dbReference type="ARBA" id="ARBA00023136"/>
    </source>
</evidence>
<dbReference type="OrthoDB" id="255482at2"/>
<dbReference type="InterPro" id="IPR051679">
    <property type="entry name" value="DASS-Related_Transporters"/>
</dbReference>
<feature type="transmembrane region" description="Helical" evidence="6">
    <location>
        <begin position="268"/>
        <end position="290"/>
    </location>
</feature>
<dbReference type="Proteomes" id="UP000320386">
    <property type="component" value="Chromosome"/>
</dbReference>
<feature type="transmembrane region" description="Helical" evidence="6">
    <location>
        <begin position="330"/>
        <end position="352"/>
    </location>
</feature>
<dbReference type="GO" id="GO:0005886">
    <property type="term" value="C:plasma membrane"/>
    <property type="evidence" value="ECO:0007669"/>
    <property type="project" value="UniProtKB-SubCell"/>
</dbReference>
<gene>
    <name evidence="7" type="ORF">Pan265_03900</name>
</gene>
<feature type="transmembrane region" description="Helical" evidence="6">
    <location>
        <begin position="228"/>
        <end position="248"/>
    </location>
</feature>
<evidence type="ECO:0000256" key="1">
    <source>
        <dbReference type="ARBA" id="ARBA00004651"/>
    </source>
</evidence>
<protein>
    <recommendedName>
        <fullName evidence="9">Basic amino acid antiporter YfcC</fullName>
    </recommendedName>
</protein>
<feature type="transmembrane region" description="Helical" evidence="6">
    <location>
        <begin position="358"/>
        <end position="378"/>
    </location>
</feature>
<feature type="transmembrane region" description="Helical" evidence="6">
    <location>
        <begin position="149"/>
        <end position="169"/>
    </location>
</feature>